<keyword evidence="9" id="KW-1185">Reference proteome</keyword>
<gene>
    <name evidence="8" type="ORF">FK529_18405</name>
</gene>
<dbReference type="AlphaFoldDB" id="A0A5C5R655"/>
<dbReference type="Pfam" id="PF06305">
    <property type="entry name" value="LapA_dom"/>
    <property type="match status" value="1"/>
</dbReference>
<evidence type="ECO:0000256" key="2">
    <source>
        <dbReference type="ARBA" id="ARBA00022692"/>
    </source>
</evidence>
<name>A0A5C5R655_9ACTN</name>
<protein>
    <submittedName>
        <fullName evidence="8">DUF1049 domain-containing protein</fullName>
    </submittedName>
</protein>
<dbReference type="InterPro" id="IPR010445">
    <property type="entry name" value="LapA_dom"/>
</dbReference>
<evidence type="ECO:0000256" key="4">
    <source>
        <dbReference type="ARBA" id="ARBA00023136"/>
    </source>
</evidence>
<feature type="region of interest" description="Disordered" evidence="5">
    <location>
        <begin position="1"/>
        <end position="70"/>
    </location>
</feature>
<dbReference type="OrthoDB" id="4775592at2"/>
<evidence type="ECO:0000256" key="6">
    <source>
        <dbReference type="SAM" id="Phobius"/>
    </source>
</evidence>
<evidence type="ECO:0000313" key="8">
    <source>
        <dbReference type="EMBL" id="TWS17844.1"/>
    </source>
</evidence>
<feature type="transmembrane region" description="Helical" evidence="6">
    <location>
        <begin position="123"/>
        <end position="146"/>
    </location>
</feature>
<sequence>MAKDEDRVRDRDEAAGIPTPRAGATDATNLPVQRDASGPDGLERGGVEPDTAGEAPQGAPPTSKRGVDTRDAYEQVKHTRSAALWSGLLGGAVVLLLLLVFIVQNQQNTEINLIFWKTTLPLGVSLLIAAIGGALLVGLAGALRILQLRRAAKKLQD</sequence>
<evidence type="ECO:0000259" key="7">
    <source>
        <dbReference type="Pfam" id="PF06305"/>
    </source>
</evidence>
<comment type="caution">
    <text evidence="8">The sequence shown here is derived from an EMBL/GenBank/DDBJ whole genome shotgun (WGS) entry which is preliminary data.</text>
</comment>
<evidence type="ECO:0000313" key="9">
    <source>
        <dbReference type="Proteomes" id="UP000317291"/>
    </source>
</evidence>
<feature type="compositionally biased region" description="Basic and acidic residues" evidence="5">
    <location>
        <begin position="1"/>
        <end position="14"/>
    </location>
</feature>
<dbReference type="GO" id="GO:0005886">
    <property type="term" value="C:plasma membrane"/>
    <property type="evidence" value="ECO:0007669"/>
    <property type="project" value="InterPro"/>
</dbReference>
<evidence type="ECO:0000256" key="5">
    <source>
        <dbReference type="SAM" id="MobiDB-lite"/>
    </source>
</evidence>
<reference evidence="8 9" key="1">
    <citation type="submission" date="2019-06" db="EMBL/GenBank/DDBJ databases">
        <title>Tsukamurella conjunctivitidis sp. nov., Tsukamurella assacharolytica sp. nov. and Tsukamurella sputae sp. nov. isolated from patients with conjunctivitis, bacteraemia (lymphoma) and respiratory infection (sputum) in Hong Kong.</title>
        <authorList>
            <person name="Teng J.L.L."/>
            <person name="Lee H.H."/>
            <person name="Fong J.Y.H."/>
            <person name="Fok K.M.N."/>
            <person name="Lau S.K.P."/>
            <person name="Woo P.C.Y."/>
        </authorList>
    </citation>
    <scope>NUCLEOTIDE SEQUENCE [LARGE SCALE GENOMIC DNA]</scope>
    <source>
        <strain evidence="8 9">HKU71</strain>
    </source>
</reference>
<feature type="transmembrane region" description="Helical" evidence="6">
    <location>
        <begin position="82"/>
        <end position="103"/>
    </location>
</feature>
<organism evidence="8 9">
    <name type="scientific">Tsukamurella asaccharolytica</name>
    <dbReference type="NCBI Taxonomy" id="2592067"/>
    <lineage>
        <taxon>Bacteria</taxon>
        <taxon>Bacillati</taxon>
        <taxon>Actinomycetota</taxon>
        <taxon>Actinomycetes</taxon>
        <taxon>Mycobacteriales</taxon>
        <taxon>Tsukamurellaceae</taxon>
        <taxon>Tsukamurella</taxon>
    </lineage>
</organism>
<dbReference type="Proteomes" id="UP000317291">
    <property type="component" value="Unassembled WGS sequence"/>
</dbReference>
<dbReference type="EMBL" id="VIGW01000017">
    <property type="protein sequence ID" value="TWS17844.1"/>
    <property type="molecule type" value="Genomic_DNA"/>
</dbReference>
<proteinExistence type="predicted"/>
<evidence type="ECO:0000256" key="1">
    <source>
        <dbReference type="ARBA" id="ARBA00022475"/>
    </source>
</evidence>
<feature type="domain" description="Lipopolysaccharide assembly protein A" evidence="7">
    <location>
        <begin position="104"/>
        <end position="156"/>
    </location>
</feature>
<dbReference type="RefSeq" id="WP_146563958.1">
    <property type="nucleotide sequence ID" value="NZ_VIGW01000017.1"/>
</dbReference>
<keyword evidence="2 6" id="KW-0812">Transmembrane</keyword>
<evidence type="ECO:0000256" key="3">
    <source>
        <dbReference type="ARBA" id="ARBA00022989"/>
    </source>
</evidence>
<accession>A0A5C5R655</accession>
<keyword evidence="4 6" id="KW-0472">Membrane</keyword>
<keyword evidence="3 6" id="KW-1133">Transmembrane helix</keyword>
<keyword evidence="1" id="KW-1003">Cell membrane</keyword>